<organism evidence="1 2">
    <name type="scientific">Vicia faba</name>
    <name type="common">Broad bean</name>
    <name type="synonym">Faba vulgaris</name>
    <dbReference type="NCBI Taxonomy" id="3906"/>
    <lineage>
        <taxon>Eukaryota</taxon>
        <taxon>Viridiplantae</taxon>
        <taxon>Streptophyta</taxon>
        <taxon>Embryophyta</taxon>
        <taxon>Tracheophyta</taxon>
        <taxon>Spermatophyta</taxon>
        <taxon>Magnoliopsida</taxon>
        <taxon>eudicotyledons</taxon>
        <taxon>Gunneridae</taxon>
        <taxon>Pentapetalae</taxon>
        <taxon>rosids</taxon>
        <taxon>fabids</taxon>
        <taxon>Fabales</taxon>
        <taxon>Fabaceae</taxon>
        <taxon>Papilionoideae</taxon>
        <taxon>50 kb inversion clade</taxon>
        <taxon>NPAAA clade</taxon>
        <taxon>Hologalegina</taxon>
        <taxon>IRL clade</taxon>
        <taxon>Fabeae</taxon>
        <taxon>Vicia</taxon>
    </lineage>
</organism>
<evidence type="ECO:0000313" key="1">
    <source>
        <dbReference type="EMBL" id="CAI8601212.1"/>
    </source>
</evidence>
<keyword evidence="2" id="KW-1185">Reference proteome</keyword>
<name>A0AAV0ZWE2_VICFA</name>
<dbReference type="EMBL" id="OX451737">
    <property type="protein sequence ID" value="CAI8601212.1"/>
    <property type="molecule type" value="Genomic_DNA"/>
</dbReference>
<gene>
    <name evidence="1" type="ORF">VFH_II261520</name>
</gene>
<accession>A0AAV0ZWE2</accession>
<protein>
    <submittedName>
        <fullName evidence="1">Uncharacterized protein</fullName>
    </submittedName>
</protein>
<proteinExistence type="predicted"/>
<dbReference type="Proteomes" id="UP001157006">
    <property type="component" value="Chromosome 2"/>
</dbReference>
<evidence type="ECO:0000313" key="2">
    <source>
        <dbReference type="Proteomes" id="UP001157006"/>
    </source>
</evidence>
<dbReference type="AlphaFoldDB" id="A0AAV0ZWE2"/>
<reference evidence="1 2" key="1">
    <citation type="submission" date="2023-01" db="EMBL/GenBank/DDBJ databases">
        <authorList>
            <person name="Kreplak J."/>
        </authorList>
    </citation>
    <scope>NUCLEOTIDE SEQUENCE [LARGE SCALE GENOMIC DNA]</scope>
</reference>
<sequence length="123" mass="13405">MGTNIVVTNTCTNTNNVVAEGTNIVVTNTNNDGADHESTKFIDAHNFNQIVTQLYETGHESEATKLIGFYLRIERGYLIEAGYLSEYIDDGHFRSSYSESNNTQSVATPDTTIVATADTVCAS</sequence>